<evidence type="ECO:0000256" key="14">
    <source>
        <dbReference type="SAM" id="MobiDB-lite"/>
    </source>
</evidence>
<dbReference type="GO" id="GO:0005509">
    <property type="term" value="F:calcium ion binding"/>
    <property type="evidence" value="ECO:0007669"/>
    <property type="project" value="UniProtKB-UniRule"/>
</dbReference>
<keyword evidence="1 15" id="KW-0812">Transmembrane</keyword>
<keyword evidence="6 15" id="KW-1133">Transmembrane helix</keyword>
<keyword evidence="2 16" id="KW-0732">Signal</keyword>
<evidence type="ECO:0000256" key="4">
    <source>
        <dbReference type="ARBA" id="ARBA00022837"/>
    </source>
</evidence>
<evidence type="ECO:0000256" key="5">
    <source>
        <dbReference type="ARBA" id="ARBA00022889"/>
    </source>
</evidence>
<accession>A0A0N5A7T2</accession>
<dbReference type="InterPro" id="IPR015919">
    <property type="entry name" value="Cadherin-like_sf"/>
</dbReference>
<sequence length="959" mass="107776">MLTILLFLHTVLTLILAAHQHRVPIIDVNGVDTIVGTLREDRTIVNLTPRLRIKPKTGPVCSFELSSDTQREIPFIVEVVDDKEGFGEIRLKDGLHLDCSTPKYKLNIVAIRCTDNAKSESIPLQISVKDVNDHAPEFAQPWYTFDVQEGKLYTEIARLEATDKDCGDPYGLICSYEISNALDAFPFAIDEKGVLRNTQPLNYTKAKSYILIIVAHDCGMRQSKSVLVTVNVREACTGGLQKIPESVDFKSQTKSVKILPEVRVKTCEMSAECEVKSVSSVITLHNSHLLDGCDKEEVVPTHILTRCDANANAISMLPQSDDEETSEKAATSDEKYEFDGKTNALIVAEDKVDKLVPETFTLLFAMKHTKGNRSEHLGKENILCESDENGMNRHHFSVYTRHCKLEMLMRRESNAEAAFRAAEWRWSIAEVCDGKWHSYAILFSNVDQVDLYIDGRKFVATSDNPEILDDWPLHRSKLKKTRLVVGACWHGRNQTMSQYFRGHLSYMLYLPGKVEQPQNLLCATQCREQLKFDAMDQLVPGEEAIFENDSSVLTLKANTPKDLSLLLQKVQYVNSIKSPTPGHRSFEVATSIECTNNKTIQLNTGKGYIFVKNEADPVLSISGVSVVNSDQHLVRTGAPMLADIKITVTQTVDDEEVEKTSETYLDWCKVHLKPSRDIDLEYFSSPASLIASWRIDFEHDKQGLLLKGKEKVKGYREILSKIHYFNIRAESFAKRIYGVQCAMNDGNILSNELLVTMNIEVPKPSETQLEEVIEPLDPQFDPVLGHFGSNRLQNILELDMPRSGAFISQQYDGSQGAVAGGAVAIVIVVCVGFLLVLLVIGVLKMREGPYSERHRNRKNTEGGMEWDDSGMNITVNPLDEVGKNAIGYTNEEESSDDGESYREDEMSEEDDDDDDEQVLPHVQMNVRRYKNLFASARPNATGLEWDDTTLSNVTHTYNV</sequence>
<feature type="transmembrane region" description="Helical" evidence="15">
    <location>
        <begin position="817"/>
        <end position="843"/>
    </location>
</feature>
<feature type="signal peptide" evidence="16">
    <location>
        <begin position="1"/>
        <end position="17"/>
    </location>
</feature>
<evidence type="ECO:0000259" key="17">
    <source>
        <dbReference type="PROSITE" id="PS50268"/>
    </source>
</evidence>
<dbReference type="Gene3D" id="2.60.40.60">
    <property type="entry name" value="Cadherins"/>
    <property type="match status" value="2"/>
</dbReference>
<dbReference type="Pfam" id="PF19699">
    <property type="entry name" value="CLSTN_C"/>
    <property type="match status" value="1"/>
</dbReference>
<dbReference type="WBParaSite" id="SMUV_0000009601-mRNA-1">
    <property type="protein sequence ID" value="SMUV_0000009601-mRNA-1"/>
    <property type="gene ID" value="SMUV_0000009601"/>
</dbReference>
<comment type="similarity">
    <text evidence="11">Belongs to the calsyntenin family.</text>
</comment>
<dbReference type="STRING" id="451379.A0A0N5A7T2"/>
<dbReference type="GO" id="GO:0045211">
    <property type="term" value="C:postsynaptic membrane"/>
    <property type="evidence" value="ECO:0007669"/>
    <property type="project" value="TreeGrafter"/>
</dbReference>
<evidence type="ECO:0000256" key="6">
    <source>
        <dbReference type="ARBA" id="ARBA00022989"/>
    </source>
</evidence>
<evidence type="ECO:0000313" key="18">
    <source>
        <dbReference type="Proteomes" id="UP000046393"/>
    </source>
</evidence>
<keyword evidence="18" id="KW-1185">Reference proteome</keyword>
<dbReference type="PANTHER" id="PTHR14139">
    <property type="entry name" value="CALSYNTENIN"/>
    <property type="match status" value="1"/>
</dbReference>
<evidence type="ECO:0000256" key="2">
    <source>
        <dbReference type="ARBA" id="ARBA00022729"/>
    </source>
</evidence>
<dbReference type="InterPro" id="IPR045588">
    <property type="entry name" value="CLSTN_C"/>
</dbReference>
<organism evidence="18 19">
    <name type="scientific">Syphacia muris</name>
    <dbReference type="NCBI Taxonomy" id="451379"/>
    <lineage>
        <taxon>Eukaryota</taxon>
        <taxon>Metazoa</taxon>
        <taxon>Ecdysozoa</taxon>
        <taxon>Nematoda</taxon>
        <taxon>Chromadorea</taxon>
        <taxon>Rhabditida</taxon>
        <taxon>Spirurina</taxon>
        <taxon>Oxyuridomorpha</taxon>
        <taxon>Oxyuroidea</taxon>
        <taxon>Oxyuridae</taxon>
        <taxon>Syphacia</taxon>
    </lineage>
</organism>
<dbReference type="FunFam" id="2.60.40.60:FF:000352">
    <property type="entry name" value="CAlSYntenin/Alcadein homolog"/>
    <property type="match status" value="1"/>
</dbReference>
<evidence type="ECO:0000256" key="8">
    <source>
        <dbReference type="ARBA" id="ARBA00023136"/>
    </source>
</evidence>
<evidence type="ECO:0000256" key="1">
    <source>
        <dbReference type="ARBA" id="ARBA00022692"/>
    </source>
</evidence>
<keyword evidence="3" id="KW-0677">Repeat</keyword>
<protein>
    <submittedName>
        <fullName evidence="19">Calsyntenin-1</fullName>
    </submittedName>
</protein>
<reference evidence="19" key="1">
    <citation type="submission" date="2017-02" db="UniProtKB">
        <authorList>
            <consortium name="WormBaseParasite"/>
        </authorList>
    </citation>
    <scope>IDENTIFICATION</scope>
</reference>
<evidence type="ECO:0000256" key="9">
    <source>
        <dbReference type="ARBA" id="ARBA00023180"/>
    </source>
</evidence>
<dbReference type="GO" id="GO:0050806">
    <property type="term" value="P:positive regulation of synaptic transmission"/>
    <property type="evidence" value="ECO:0007669"/>
    <property type="project" value="TreeGrafter"/>
</dbReference>
<dbReference type="CDD" id="cd11304">
    <property type="entry name" value="Cadherin_repeat"/>
    <property type="match status" value="2"/>
</dbReference>
<evidence type="ECO:0000256" key="13">
    <source>
        <dbReference type="PROSITE-ProRule" id="PRU00043"/>
    </source>
</evidence>
<evidence type="ECO:0000256" key="3">
    <source>
        <dbReference type="ARBA" id="ARBA00022737"/>
    </source>
</evidence>
<dbReference type="SMART" id="SM00112">
    <property type="entry name" value="CA"/>
    <property type="match status" value="2"/>
</dbReference>
<dbReference type="PROSITE" id="PS00232">
    <property type="entry name" value="CADHERIN_1"/>
    <property type="match status" value="1"/>
</dbReference>
<evidence type="ECO:0000256" key="16">
    <source>
        <dbReference type="SAM" id="SignalP"/>
    </source>
</evidence>
<evidence type="ECO:0000256" key="15">
    <source>
        <dbReference type="SAM" id="Phobius"/>
    </source>
</evidence>
<feature type="region of interest" description="Disordered" evidence="14">
    <location>
        <begin position="851"/>
        <end position="871"/>
    </location>
</feature>
<dbReference type="InterPro" id="IPR020894">
    <property type="entry name" value="Cadherin_CS"/>
</dbReference>
<feature type="region of interest" description="Disordered" evidence="14">
    <location>
        <begin position="886"/>
        <end position="916"/>
    </location>
</feature>
<dbReference type="GO" id="GO:0051965">
    <property type="term" value="P:positive regulation of synapse assembly"/>
    <property type="evidence" value="ECO:0007669"/>
    <property type="project" value="TreeGrafter"/>
</dbReference>
<dbReference type="Gene3D" id="2.60.120.200">
    <property type="match status" value="1"/>
</dbReference>
<dbReference type="Proteomes" id="UP000046393">
    <property type="component" value="Unplaced"/>
</dbReference>
<proteinExistence type="inferred from homology"/>
<keyword evidence="5" id="KW-0130">Cell adhesion</keyword>
<dbReference type="InterPro" id="IPR002126">
    <property type="entry name" value="Cadherin-like_dom"/>
</dbReference>
<keyword evidence="4 13" id="KW-0106">Calcium</keyword>
<dbReference type="PROSITE" id="PS50268">
    <property type="entry name" value="CADHERIN_2"/>
    <property type="match status" value="2"/>
</dbReference>
<keyword evidence="7" id="KW-0770">Synapse</keyword>
<dbReference type="GO" id="GO:0007156">
    <property type="term" value="P:homophilic cell adhesion via plasma membrane adhesion molecules"/>
    <property type="evidence" value="ECO:0007669"/>
    <property type="project" value="InterPro"/>
</dbReference>
<feature type="domain" description="Cadherin" evidence="17">
    <location>
        <begin position="63"/>
        <end position="138"/>
    </location>
</feature>
<comment type="subcellular location">
    <subcellularLocation>
        <location evidence="12">Endomembrane system</location>
        <topology evidence="12">Single-pass type I membrane protein</topology>
    </subcellularLocation>
    <subcellularLocation>
        <location evidence="10">Synapse</location>
    </subcellularLocation>
</comment>
<evidence type="ECO:0000256" key="7">
    <source>
        <dbReference type="ARBA" id="ARBA00023018"/>
    </source>
</evidence>
<feature type="chain" id="PRO_5005892823" evidence="16">
    <location>
        <begin position="18"/>
        <end position="959"/>
    </location>
</feature>
<feature type="domain" description="Cadherin" evidence="17">
    <location>
        <begin position="139"/>
        <end position="246"/>
    </location>
</feature>
<dbReference type="GO" id="GO:0012505">
    <property type="term" value="C:endomembrane system"/>
    <property type="evidence" value="ECO:0007669"/>
    <property type="project" value="UniProtKB-SubCell"/>
</dbReference>
<dbReference type="SUPFAM" id="SSF49899">
    <property type="entry name" value="Concanavalin A-like lectins/glucanases"/>
    <property type="match status" value="1"/>
</dbReference>
<dbReference type="PANTHER" id="PTHR14139:SF2">
    <property type="entry name" value="CALSYNTENIN-1"/>
    <property type="match status" value="1"/>
</dbReference>
<dbReference type="PRINTS" id="PR00205">
    <property type="entry name" value="CADHERIN"/>
</dbReference>
<evidence type="ECO:0000256" key="10">
    <source>
        <dbReference type="ARBA" id="ARBA00034103"/>
    </source>
</evidence>
<dbReference type="SUPFAM" id="SSF49313">
    <property type="entry name" value="Cadherin-like"/>
    <property type="match status" value="2"/>
</dbReference>
<evidence type="ECO:0000313" key="19">
    <source>
        <dbReference type="WBParaSite" id="SMUV_0000009601-mRNA-1"/>
    </source>
</evidence>
<evidence type="ECO:0000256" key="12">
    <source>
        <dbReference type="ARBA" id="ARBA00046288"/>
    </source>
</evidence>
<dbReference type="InterPro" id="IPR013320">
    <property type="entry name" value="ConA-like_dom_sf"/>
</dbReference>
<dbReference type="GO" id="GO:0009986">
    <property type="term" value="C:cell surface"/>
    <property type="evidence" value="ECO:0007669"/>
    <property type="project" value="TreeGrafter"/>
</dbReference>
<evidence type="ECO:0000256" key="11">
    <source>
        <dbReference type="ARBA" id="ARBA00035015"/>
    </source>
</evidence>
<name>A0A0N5A7T2_9BILA</name>
<feature type="compositionally biased region" description="Acidic residues" evidence="14">
    <location>
        <begin position="905"/>
        <end position="916"/>
    </location>
</feature>
<dbReference type="Pfam" id="PF00028">
    <property type="entry name" value="Cadherin"/>
    <property type="match status" value="1"/>
</dbReference>
<dbReference type="AlphaFoldDB" id="A0A0N5A7T2"/>
<keyword evidence="9" id="KW-0325">Glycoprotein</keyword>
<keyword evidence="8 15" id="KW-0472">Membrane</keyword>